<keyword evidence="7 9" id="KW-0472">Membrane</keyword>
<dbReference type="EMBL" id="SNVW01000002">
    <property type="protein sequence ID" value="TDN45671.1"/>
    <property type="molecule type" value="Genomic_DNA"/>
</dbReference>
<dbReference type="Proteomes" id="UP000295764">
    <property type="component" value="Unassembled WGS sequence"/>
</dbReference>
<keyword evidence="4 11" id="KW-0808">Transferase</keyword>
<feature type="transmembrane region" description="Helical" evidence="9">
    <location>
        <begin position="449"/>
        <end position="470"/>
    </location>
</feature>
<dbReference type="GO" id="GO:0005886">
    <property type="term" value="C:plasma membrane"/>
    <property type="evidence" value="ECO:0007669"/>
    <property type="project" value="UniProtKB-SubCell"/>
</dbReference>
<keyword evidence="3 11" id="KW-0328">Glycosyltransferase</keyword>
<organism evidence="11 12">
    <name type="scientific">Curtobacterium flaccumfaciens</name>
    <dbReference type="NCBI Taxonomy" id="2035"/>
    <lineage>
        <taxon>Bacteria</taxon>
        <taxon>Bacillati</taxon>
        <taxon>Actinomycetota</taxon>
        <taxon>Actinomycetes</taxon>
        <taxon>Micrococcales</taxon>
        <taxon>Microbacteriaceae</taxon>
        <taxon>Curtobacterium</taxon>
    </lineage>
</organism>
<evidence type="ECO:0000256" key="9">
    <source>
        <dbReference type="SAM" id="Phobius"/>
    </source>
</evidence>
<comment type="caution">
    <text evidence="11">The sequence shown here is derived from an EMBL/GenBank/DDBJ whole genome shotgun (WGS) entry which is preliminary data.</text>
</comment>
<dbReference type="PANTHER" id="PTHR33908:SF11">
    <property type="entry name" value="MEMBRANE PROTEIN"/>
    <property type="match status" value="1"/>
</dbReference>
<proteinExistence type="predicted"/>
<feature type="compositionally biased region" description="Basic and acidic residues" evidence="8">
    <location>
        <begin position="1"/>
        <end position="11"/>
    </location>
</feature>
<dbReference type="GO" id="GO:0016763">
    <property type="term" value="F:pentosyltransferase activity"/>
    <property type="evidence" value="ECO:0007669"/>
    <property type="project" value="TreeGrafter"/>
</dbReference>
<dbReference type="OrthoDB" id="3265695at2"/>
<evidence type="ECO:0000256" key="4">
    <source>
        <dbReference type="ARBA" id="ARBA00022679"/>
    </source>
</evidence>
<evidence type="ECO:0000256" key="3">
    <source>
        <dbReference type="ARBA" id="ARBA00022676"/>
    </source>
</evidence>
<evidence type="ECO:0000256" key="1">
    <source>
        <dbReference type="ARBA" id="ARBA00004651"/>
    </source>
</evidence>
<keyword evidence="5 9" id="KW-0812">Transmembrane</keyword>
<gene>
    <name evidence="11" type="ORF">EDF64_10280</name>
</gene>
<dbReference type="InterPro" id="IPR038731">
    <property type="entry name" value="RgtA/B/C-like"/>
</dbReference>
<evidence type="ECO:0000256" key="2">
    <source>
        <dbReference type="ARBA" id="ARBA00022475"/>
    </source>
</evidence>
<dbReference type="GO" id="GO:0009103">
    <property type="term" value="P:lipopolysaccharide biosynthetic process"/>
    <property type="evidence" value="ECO:0007669"/>
    <property type="project" value="UniProtKB-ARBA"/>
</dbReference>
<dbReference type="PANTHER" id="PTHR33908">
    <property type="entry name" value="MANNOSYLTRANSFERASE YKCB-RELATED"/>
    <property type="match status" value="1"/>
</dbReference>
<dbReference type="Pfam" id="PF13231">
    <property type="entry name" value="PMT_2"/>
    <property type="match status" value="1"/>
</dbReference>
<evidence type="ECO:0000256" key="6">
    <source>
        <dbReference type="ARBA" id="ARBA00022989"/>
    </source>
</evidence>
<evidence type="ECO:0000259" key="10">
    <source>
        <dbReference type="Pfam" id="PF13231"/>
    </source>
</evidence>
<feature type="transmembrane region" description="Helical" evidence="9">
    <location>
        <begin position="351"/>
        <end position="373"/>
    </location>
</feature>
<feature type="domain" description="Glycosyltransferase RgtA/B/C/D-like" evidence="10">
    <location>
        <begin position="126"/>
        <end position="294"/>
    </location>
</feature>
<comment type="subcellular location">
    <subcellularLocation>
        <location evidence="1">Cell membrane</location>
        <topology evidence="1">Multi-pass membrane protein</topology>
    </subcellularLocation>
</comment>
<feature type="transmembrane region" description="Helical" evidence="9">
    <location>
        <begin position="279"/>
        <end position="295"/>
    </location>
</feature>
<reference evidence="11 12" key="1">
    <citation type="submission" date="2019-03" db="EMBL/GenBank/DDBJ databases">
        <title>Genomic analyses of the natural microbiome of Caenorhabditis elegans.</title>
        <authorList>
            <person name="Samuel B."/>
        </authorList>
    </citation>
    <scope>NUCLEOTIDE SEQUENCE [LARGE SCALE GENOMIC DNA]</scope>
    <source>
        <strain evidence="11 12">JUb65</strain>
    </source>
</reference>
<feature type="transmembrane region" description="Helical" evidence="9">
    <location>
        <begin position="33"/>
        <end position="53"/>
    </location>
</feature>
<feature type="transmembrane region" description="Helical" evidence="9">
    <location>
        <begin position="380"/>
        <end position="398"/>
    </location>
</feature>
<evidence type="ECO:0000313" key="12">
    <source>
        <dbReference type="Proteomes" id="UP000295764"/>
    </source>
</evidence>
<dbReference type="InterPro" id="IPR050297">
    <property type="entry name" value="LipidA_mod_glycosyltrf_83"/>
</dbReference>
<dbReference type="RefSeq" id="WP_133518648.1">
    <property type="nucleotide sequence ID" value="NZ_SNVW01000002.1"/>
</dbReference>
<sequence>MATEVAHDHRSTAPGARTSAPDAGARRIRRPELLVVLAVTAGFAIVLFLWAAVVPAFQAPDEKAHFDAAVHVAIGDGWPDPGHLHVLEAVDRAAGAKDPSSSPTMGELLDQTGAGQTDTVDQMTQHPPTYYVVAASVLHLVHFESLQPSEALFAVRLLGALFVLPLPLLAWATVRRVTRSPRAAVTGAFAVLAVPQLASIGASASNDAPVMLFAATTVWLAARVLTGDRRLRTTIALAVSLGIAITWKGTALPLIPFAGVALFLGAPGPARLGSRIVRTLWPLALAAVIGAWWWLRNLVVFHTLQPNGFESLRPPKPFPAGTGPDPVTFADVSWSTIARTFWGSFGGRAQWIISPVVFETATVLALGAILVWAFRRAPGLRVAITLAVLPATILVLQTSNSWGSYLSTTFVGATQGRYYFPAIVAFIALSAIAWRRAFGTPTGRRRASLVVSALGAALALYGVLFVYASFAEHSRVRVTPRGLDVLDASSPVAVPLVVVCWLLALVVLAAAVVTSVRVPSATTPTETEELA</sequence>
<keyword evidence="6 9" id="KW-1133">Transmembrane helix</keyword>
<feature type="transmembrane region" description="Helical" evidence="9">
    <location>
        <begin position="418"/>
        <end position="437"/>
    </location>
</feature>
<feature type="transmembrane region" description="Helical" evidence="9">
    <location>
        <begin position="253"/>
        <end position="272"/>
    </location>
</feature>
<feature type="transmembrane region" description="Helical" evidence="9">
    <location>
        <begin position="490"/>
        <end position="513"/>
    </location>
</feature>
<keyword evidence="2" id="KW-1003">Cell membrane</keyword>
<feature type="transmembrane region" description="Helical" evidence="9">
    <location>
        <begin position="151"/>
        <end position="171"/>
    </location>
</feature>
<dbReference type="AlphaFoldDB" id="A0A4R6DLG0"/>
<accession>A0A4R6DLG0</accession>
<evidence type="ECO:0000256" key="8">
    <source>
        <dbReference type="SAM" id="MobiDB-lite"/>
    </source>
</evidence>
<feature type="region of interest" description="Disordered" evidence="8">
    <location>
        <begin position="1"/>
        <end position="24"/>
    </location>
</feature>
<evidence type="ECO:0000313" key="11">
    <source>
        <dbReference type="EMBL" id="TDN45671.1"/>
    </source>
</evidence>
<evidence type="ECO:0000256" key="5">
    <source>
        <dbReference type="ARBA" id="ARBA00022692"/>
    </source>
</evidence>
<protein>
    <submittedName>
        <fullName evidence="11">Dolichyl-phosphate-mannose-protein mannosyltransferase</fullName>
    </submittedName>
</protein>
<name>A0A4R6DLG0_9MICO</name>
<feature type="transmembrane region" description="Helical" evidence="9">
    <location>
        <begin position="183"/>
        <end position="202"/>
    </location>
</feature>
<evidence type="ECO:0000256" key="7">
    <source>
        <dbReference type="ARBA" id="ARBA00023136"/>
    </source>
</evidence>